<dbReference type="PANTHER" id="PTHR42938:SF9">
    <property type="entry name" value="FORMATE DEHYDROGENASE 1"/>
    <property type="match status" value="1"/>
</dbReference>
<evidence type="ECO:0000313" key="5">
    <source>
        <dbReference type="EMBL" id="BAL59538.1"/>
    </source>
</evidence>
<evidence type="ECO:0000259" key="3">
    <source>
        <dbReference type="Pfam" id="PF00389"/>
    </source>
</evidence>
<proteinExistence type="inferred from homology"/>
<evidence type="ECO:0000256" key="2">
    <source>
        <dbReference type="RuleBase" id="RU003719"/>
    </source>
</evidence>
<reference evidence="5" key="1">
    <citation type="journal article" date="2005" name="Environ. Microbiol.">
        <title>Genetic and functional properties of uncultivated thermophilic crenarchaeotes from a subsurface gold mine as revealed by analysis of genome fragments.</title>
        <authorList>
            <person name="Nunoura T."/>
            <person name="Hirayama H."/>
            <person name="Takami H."/>
            <person name="Oida H."/>
            <person name="Nishi S."/>
            <person name="Shimamura S."/>
            <person name="Suzuki Y."/>
            <person name="Inagaki F."/>
            <person name="Takai K."/>
            <person name="Nealson K.H."/>
            <person name="Horikoshi K."/>
        </authorList>
    </citation>
    <scope>NUCLEOTIDE SEQUENCE</scope>
</reference>
<dbReference type="Pfam" id="PF02826">
    <property type="entry name" value="2-Hacid_dh_C"/>
    <property type="match status" value="1"/>
</dbReference>
<dbReference type="Pfam" id="PF00389">
    <property type="entry name" value="2-Hacid_dh"/>
    <property type="match status" value="1"/>
</dbReference>
<dbReference type="InterPro" id="IPR029753">
    <property type="entry name" value="D-isomer_DH_CS"/>
</dbReference>
<dbReference type="SUPFAM" id="SSF52283">
    <property type="entry name" value="Formate/glycerate dehydrogenase catalytic domain-like"/>
    <property type="match status" value="1"/>
</dbReference>
<accession>H5SVA9</accession>
<organism evidence="5">
    <name type="scientific">Acetithermum autotrophicum</name>
    <dbReference type="NCBI Taxonomy" id="1446466"/>
    <lineage>
        <taxon>Bacteria</taxon>
        <taxon>Candidatus Bipolaricaulota</taxon>
        <taxon>Candidatus Acetithermum</taxon>
    </lineage>
</organism>
<name>H5SVA9_ACEAU</name>
<dbReference type="InterPro" id="IPR006140">
    <property type="entry name" value="D-isomer_DH_NAD-bd"/>
</dbReference>
<dbReference type="Gene3D" id="3.40.50.720">
    <property type="entry name" value="NAD(P)-binding Rossmann-like Domain"/>
    <property type="match status" value="2"/>
</dbReference>
<dbReference type="CDD" id="cd12173">
    <property type="entry name" value="PGDH_4"/>
    <property type="match status" value="1"/>
</dbReference>
<comment type="similarity">
    <text evidence="2">Belongs to the D-isomer specific 2-hydroxyacid dehydrogenase family.</text>
</comment>
<evidence type="ECO:0000259" key="4">
    <source>
        <dbReference type="Pfam" id="PF02826"/>
    </source>
</evidence>
<dbReference type="InterPro" id="IPR006139">
    <property type="entry name" value="D-isomer_2_OHA_DH_cat_dom"/>
</dbReference>
<dbReference type="GO" id="GO:0051287">
    <property type="term" value="F:NAD binding"/>
    <property type="evidence" value="ECO:0007669"/>
    <property type="project" value="InterPro"/>
</dbReference>
<gene>
    <name evidence="5" type="ORF">HGMM_OP4C174</name>
</gene>
<reference evidence="5" key="2">
    <citation type="journal article" date="2012" name="PLoS ONE">
        <title>A Deeply Branching Thermophilic Bacterium with an Ancient Acetyl-CoA Pathway Dominates a Subsurface Ecosystem.</title>
        <authorList>
            <person name="Takami H."/>
            <person name="Noguchi H."/>
            <person name="Takaki Y."/>
            <person name="Uchiyama I."/>
            <person name="Toyoda A."/>
            <person name="Nishi S."/>
            <person name="Chee G.-J."/>
            <person name="Arai W."/>
            <person name="Nunoura T."/>
            <person name="Itoh T."/>
            <person name="Hattori M."/>
            <person name="Takai K."/>
        </authorList>
    </citation>
    <scope>NUCLEOTIDE SEQUENCE</scope>
</reference>
<dbReference type="GO" id="GO:0016616">
    <property type="term" value="F:oxidoreductase activity, acting on the CH-OH group of donors, NAD or NADP as acceptor"/>
    <property type="evidence" value="ECO:0007669"/>
    <property type="project" value="InterPro"/>
</dbReference>
<evidence type="ECO:0000256" key="1">
    <source>
        <dbReference type="ARBA" id="ARBA00023002"/>
    </source>
</evidence>
<dbReference type="InterPro" id="IPR036291">
    <property type="entry name" value="NAD(P)-bd_dom_sf"/>
</dbReference>
<dbReference type="PANTHER" id="PTHR42938">
    <property type="entry name" value="FORMATE DEHYDROGENASE 1"/>
    <property type="match status" value="1"/>
</dbReference>
<dbReference type="PROSITE" id="PS00670">
    <property type="entry name" value="D_2_HYDROXYACID_DH_2"/>
    <property type="match status" value="1"/>
</dbReference>
<feature type="domain" description="D-isomer specific 2-hydroxyacid dehydrogenase catalytic" evidence="3">
    <location>
        <begin position="3"/>
        <end position="294"/>
    </location>
</feature>
<dbReference type="EMBL" id="AP011803">
    <property type="protein sequence ID" value="BAL59538.1"/>
    <property type="molecule type" value="Genomic_DNA"/>
</dbReference>
<dbReference type="AlphaFoldDB" id="H5SVA9"/>
<protein>
    <submittedName>
        <fullName evidence="5">D-isomer specific 2-hydroxyacid dehydrogenase, NAD-binding</fullName>
    </submittedName>
</protein>
<feature type="domain" description="D-isomer specific 2-hydroxyacid dehydrogenase NAD-binding" evidence="4">
    <location>
        <begin position="106"/>
        <end position="272"/>
    </location>
</feature>
<keyword evidence="1 2" id="KW-0560">Oxidoreductase</keyword>
<sequence>MKILISDPVHPDAVAWLQKQPGAHVVVQPEISPEELLRTISDYDALIVRSRTKVTKAVIAAGRRLRVIGRAGTGLDNIDVEAAQHAGITVLNAPGANANAVAELTLGFMIALARDLPHALNAVSSGTKAKGYGIELAGKTLGLIGYGRIGRLVAHLALAFGMRVLAYDIVPPERAEPGVHLVSVEMLVRESDFVSIHVPLTPQTRGLVNAELLAKLKPGSFLINTARAELVDESAVLAALQSGRLRGYAADLFAENSPLLGHPKVLLTPHIGASTEEAQRRAGLEIVEKVWQALTIEYSPPKC</sequence>
<dbReference type="FunFam" id="3.40.50.720:FF:000038">
    <property type="entry name" value="D-3-phosphoglycerate dehydrogenase"/>
    <property type="match status" value="1"/>
</dbReference>
<dbReference type="SUPFAM" id="SSF51735">
    <property type="entry name" value="NAD(P)-binding Rossmann-fold domains"/>
    <property type="match status" value="1"/>
</dbReference>